<dbReference type="Proteomes" id="UP000694853">
    <property type="component" value="Unplaced"/>
</dbReference>
<protein>
    <submittedName>
        <fullName evidence="3">Uncharacterized protein LOC113856614</fullName>
    </submittedName>
</protein>
<feature type="region of interest" description="Disordered" evidence="1">
    <location>
        <begin position="617"/>
        <end position="641"/>
    </location>
</feature>
<reference evidence="2" key="1">
    <citation type="journal article" date="2019" name="Toxins">
        <title>Detection of Abrin-Like and Prepropulchellin-Like Toxin Genes and Transcripts Using Whole Genome Sequencing and Full-Length Transcript Sequencing of Abrus precatorius.</title>
        <authorList>
            <person name="Hovde B.T."/>
            <person name="Daligault H.E."/>
            <person name="Hanschen E.R."/>
            <person name="Kunde Y.A."/>
            <person name="Johnson M.B."/>
            <person name="Starkenburg S.R."/>
            <person name="Johnson S.L."/>
        </authorList>
    </citation>
    <scope>NUCLEOTIDE SEQUENCE [LARGE SCALE GENOMIC DNA]</scope>
</reference>
<dbReference type="InterPro" id="IPR052657">
    <property type="entry name" value="PDP_family_Arabidopsis"/>
</dbReference>
<dbReference type="AlphaFoldDB" id="A0A8B8KKH5"/>
<dbReference type="PANTHER" id="PTHR10688:SF2">
    <property type="entry name" value="PWWP DOMAIN-CONTAINING PROTEIN"/>
    <property type="match status" value="1"/>
</dbReference>
<gene>
    <name evidence="3" type="primary">LOC113856614</name>
</gene>
<evidence type="ECO:0000313" key="3">
    <source>
        <dbReference type="RefSeq" id="XP_027344315.1"/>
    </source>
</evidence>
<sequence length="641" mass="72180">MGSGDSNGYRVKKGDIVWARVHFPHAWSPALVLTSDDLGVSVSFPFSDQNDHVFSTKTTYYLESEVVPFEEAFPSLMPRRRTTNGDALLHSALRLFGQKVISSLRCCCLVGHRQAQRAPDGSGHSSEFDPVEVLGFVLDAAVSPWVEAPRFAHAVRVVAQVHAFRAYSSLQHKKMYRQTLKTGANVKLYPCSSFDQKTHSVTQESVALEHMGKCQIISKHVETRLPVVAKRRLKSTVPVLERNLFKNKFLIISKNLKLPPALHPLHVVGEGMVDICFGKHSMMSKTPISVPSNLKGHLSNCTNKRKDNALGRYCRLPDKETTIYLNNKKRRLHKAASCHVTPQIGRVQENEGNAYISKYTRPWVSTIRMLEPEGTIQKDNLADTCFSETNMNCTDEVQKMDLRRGQQLTIQQPFTCKSSANLVLAFHSDNCEVDAGADKGKGLLGTNSSVYQERLQMSCDGDTAPLELKESTKIKLSCWDHLVEGKDCYQGVASCSIYNSKVGQQPKTHVPICSTSLYMKFPKNFNLPSKEQLIKKFRVFGSINSSKTRVSYYTGSAQLVFLEETDASVAYLYAKKRAWFGEGNVRFWLDPFEHKRRGFNCCALMSSKHIGPPLKSCLKKSNSSRQENRKKHRRVRFTIET</sequence>
<evidence type="ECO:0000256" key="1">
    <source>
        <dbReference type="SAM" id="MobiDB-lite"/>
    </source>
</evidence>
<dbReference type="RefSeq" id="XP_027344315.1">
    <property type="nucleotide sequence ID" value="XM_027488514.1"/>
</dbReference>
<keyword evidence="2" id="KW-1185">Reference proteome</keyword>
<dbReference type="OrthoDB" id="1914593at2759"/>
<dbReference type="KEGG" id="aprc:113856614"/>
<evidence type="ECO:0000313" key="2">
    <source>
        <dbReference type="Proteomes" id="UP000694853"/>
    </source>
</evidence>
<dbReference type="PANTHER" id="PTHR10688">
    <property type="entry name" value="PWWP DOMAIN-CONTAINING PROTEIN"/>
    <property type="match status" value="1"/>
</dbReference>
<reference evidence="3" key="2">
    <citation type="submission" date="2025-08" db="UniProtKB">
        <authorList>
            <consortium name="RefSeq"/>
        </authorList>
    </citation>
    <scope>IDENTIFICATION</scope>
    <source>
        <tissue evidence="3">Young leaves</tissue>
    </source>
</reference>
<accession>A0A8B8KKH5</accession>
<name>A0A8B8KKH5_ABRPR</name>
<feature type="compositionally biased region" description="Basic residues" evidence="1">
    <location>
        <begin position="628"/>
        <end position="641"/>
    </location>
</feature>
<dbReference type="GeneID" id="113856614"/>
<proteinExistence type="predicted"/>
<organism evidence="2 3">
    <name type="scientific">Abrus precatorius</name>
    <name type="common">Indian licorice</name>
    <name type="synonym">Glycine abrus</name>
    <dbReference type="NCBI Taxonomy" id="3816"/>
    <lineage>
        <taxon>Eukaryota</taxon>
        <taxon>Viridiplantae</taxon>
        <taxon>Streptophyta</taxon>
        <taxon>Embryophyta</taxon>
        <taxon>Tracheophyta</taxon>
        <taxon>Spermatophyta</taxon>
        <taxon>Magnoliopsida</taxon>
        <taxon>eudicotyledons</taxon>
        <taxon>Gunneridae</taxon>
        <taxon>Pentapetalae</taxon>
        <taxon>rosids</taxon>
        <taxon>fabids</taxon>
        <taxon>Fabales</taxon>
        <taxon>Fabaceae</taxon>
        <taxon>Papilionoideae</taxon>
        <taxon>50 kb inversion clade</taxon>
        <taxon>NPAAA clade</taxon>
        <taxon>indigoferoid/millettioid clade</taxon>
        <taxon>Abreae</taxon>
        <taxon>Abrus</taxon>
    </lineage>
</organism>